<organism evidence="4">
    <name type="scientific">hydrothermal vent metagenome</name>
    <dbReference type="NCBI Taxonomy" id="652676"/>
    <lineage>
        <taxon>unclassified sequences</taxon>
        <taxon>metagenomes</taxon>
        <taxon>ecological metagenomes</taxon>
    </lineage>
</organism>
<accession>A0A3B0VWE4</accession>
<dbReference type="EMBL" id="UOFA01000379">
    <property type="protein sequence ID" value="VAW47978.1"/>
    <property type="molecule type" value="Genomic_DNA"/>
</dbReference>
<dbReference type="PANTHER" id="PTHR34216">
    <property type="match status" value="1"/>
</dbReference>
<dbReference type="AlphaFoldDB" id="A0A3B0VWE4"/>
<gene>
    <name evidence="4" type="ORF">MNBD_GAMMA02-10</name>
</gene>
<dbReference type="GO" id="GO:0016810">
    <property type="term" value="F:hydrolase activity, acting on carbon-nitrogen (but not peptide) bonds"/>
    <property type="evidence" value="ECO:0007669"/>
    <property type="project" value="InterPro"/>
</dbReference>
<dbReference type="Gene3D" id="3.20.20.370">
    <property type="entry name" value="Glycoside hydrolase/deacetylase"/>
    <property type="match status" value="1"/>
</dbReference>
<keyword evidence="2" id="KW-0732">Signal</keyword>
<sequence length="274" mass="31332">MHIPILTYHANNIKGMGYQTNDHIALAADLKLIHQLGLRIISLDQLMGWRLGHTADSSVENAVVLTCDDGSDFDFHDLDHPNYGVQVSFLNILKAHQNATGQDVHMTNFVIVSPEVRVILDEKCLVGEGWWSDDWWQVAQDSGLMHIANHSWDHNHGVLDNLNVGDDSFHHINNQQQCDQQIRQAQDYLHKQIGNDYQAKYFAYPYGNFSDYLRHEYLPQHGAAIGLQAAFTTDPNHANKLSDVWAIPRYVCNNDWEDSSELKNILIRHKQTNQ</sequence>
<dbReference type="PANTHER" id="PTHR34216:SF3">
    <property type="entry name" value="POLY-BETA-1,6-N-ACETYL-D-GLUCOSAMINE N-DEACETYLASE"/>
    <property type="match status" value="1"/>
</dbReference>
<dbReference type="GO" id="GO:0005975">
    <property type="term" value="P:carbohydrate metabolic process"/>
    <property type="evidence" value="ECO:0007669"/>
    <property type="project" value="InterPro"/>
</dbReference>
<dbReference type="Pfam" id="PF01522">
    <property type="entry name" value="Polysacc_deac_1"/>
    <property type="match status" value="1"/>
</dbReference>
<name>A0A3B0VWE4_9ZZZZ</name>
<dbReference type="GO" id="GO:0005576">
    <property type="term" value="C:extracellular region"/>
    <property type="evidence" value="ECO:0007669"/>
    <property type="project" value="UniProtKB-SubCell"/>
</dbReference>
<evidence type="ECO:0000256" key="2">
    <source>
        <dbReference type="ARBA" id="ARBA00022729"/>
    </source>
</evidence>
<feature type="domain" description="NodB homology" evidence="3">
    <location>
        <begin position="61"/>
        <end position="274"/>
    </location>
</feature>
<dbReference type="InterPro" id="IPR051398">
    <property type="entry name" value="Polysacch_Deacetylase"/>
</dbReference>
<dbReference type="InterPro" id="IPR011330">
    <property type="entry name" value="Glyco_hydro/deAcase_b/a-brl"/>
</dbReference>
<proteinExistence type="predicted"/>
<protein>
    <submittedName>
        <fullName evidence="4">Polysaccharide deacetylase</fullName>
    </submittedName>
</protein>
<evidence type="ECO:0000259" key="3">
    <source>
        <dbReference type="PROSITE" id="PS51677"/>
    </source>
</evidence>
<reference evidence="4" key="1">
    <citation type="submission" date="2018-06" db="EMBL/GenBank/DDBJ databases">
        <authorList>
            <person name="Zhirakovskaya E."/>
        </authorList>
    </citation>
    <scope>NUCLEOTIDE SEQUENCE</scope>
</reference>
<dbReference type="PROSITE" id="PS51677">
    <property type="entry name" value="NODB"/>
    <property type="match status" value="1"/>
</dbReference>
<evidence type="ECO:0000313" key="4">
    <source>
        <dbReference type="EMBL" id="VAW47978.1"/>
    </source>
</evidence>
<evidence type="ECO:0000256" key="1">
    <source>
        <dbReference type="ARBA" id="ARBA00004613"/>
    </source>
</evidence>
<comment type="subcellular location">
    <subcellularLocation>
        <location evidence="1">Secreted</location>
    </subcellularLocation>
</comment>
<dbReference type="InterPro" id="IPR002509">
    <property type="entry name" value="NODB_dom"/>
</dbReference>
<dbReference type="SUPFAM" id="SSF88713">
    <property type="entry name" value="Glycoside hydrolase/deacetylase"/>
    <property type="match status" value="1"/>
</dbReference>